<keyword evidence="1" id="KW-0732">Signal</keyword>
<dbReference type="OrthoDB" id="5420751at2"/>
<evidence type="ECO:0008006" key="4">
    <source>
        <dbReference type="Google" id="ProtNLM"/>
    </source>
</evidence>
<evidence type="ECO:0000313" key="2">
    <source>
        <dbReference type="EMBL" id="BBO77502.1"/>
    </source>
</evidence>
<reference evidence="2 3" key="1">
    <citation type="submission" date="2019-11" db="EMBL/GenBank/DDBJ databases">
        <title>Comparative genomics of hydrocarbon-degrading Desulfosarcina strains.</title>
        <authorList>
            <person name="Watanabe M."/>
            <person name="Kojima H."/>
            <person name="Fukui M."/>
        </authorList>
    </citation>
    <scope>NUCLEOTIDE SEQUENCE [LARGE SCALE GENOMIC DNA]</scope>
    <source>
        <strain evidence="2 3">PP31</strain>
    </source>
</reference>
<dbReference type="InterPro" id="IPR019106">
    <property type="entry name" value="T4SS_TrbC"/>
</dbReference>
<proteinExistence type="predicted"/>
<dbReference type="KEGG" id="dwd:DSCW_49190"/>
<evidence type="ECO:0000313" key="3">
    <source>
        <dbReference type="Proteomes" id="UP000427769"/>
    </source>
</evidence>
<dbReference type="Pfam" id="PF09673">
    <property type="entry name" value="TrbC_Ftype"/>
    <property type="match status" value="1"/>
</dbReference>
<protein>
    <recommendedName>
        <fullName evidence="4">Type-F conjugative transfer system pilin assembly protein TrbC</fullName>
    </recommendedName>
</protein>
<sequence length="231" mass="26166">MKRAAMRFINGVISVSLIVWLTPQANAQDVEKIAKDIGKSPHYERAKQFAERIEEELNRRVRQKVAEKKATIDALYGRMLSETVESGRTESNDHDALFGAESRIFIFVSRSVPLDTLKAYAAGIESLGKENLCFVFRYFPSNFLGSFLRKDPDCMADDCVVKAKIIISDRLFQRYAVTQVPAVVFDPDTTHTNNNWLLVYGAVPLKEALTLFYEESGQHEFKIAANRVAHN</sequence>
<feature type="chain" id="PRO_5024390457" description="Type-F conjugative transfer system pilin assembly protein TrbC" evidence="1">
    <location>
        <begin position="28"/>
        <end position="231"/>
    </location>
</feature>
<dbReference type="Proteomes" id="UP000427769">
    <property type="component" value="Chromosome"/>
</dbReference>
<name>A0A5K7Z668_9BACT</name>
<dbReference type="AlphaFoldDB" id="A0A5K7Z668"/>
<dbReference type="EMBL" id="AP021875">
    <property type="protein sequence ID" value="BBO77502.1"/>
    <property type="molecule type" value="Genomic_DNA"/>
</dbReference>
<keyword evidence="3" id="KW-1185">Reference proteome</keyword>
<gene>
    <name evidence="2" type="ORF">DSCW_49190</name>
</gene>
<organism evidence="2 3">
    <name type="scientific">Desulfosarcina widdelii</name>
    <dbReference type="NCBI Taxonomy" id="947919"/>
    <lineage>
        <taxon>Bacteria</taxon>
        <taxon>Pseudomonadati</taxon>
        <taxon>Thermodesulfobacteriota</taxon>
        <taxon>Desulfobacteria</taxon>
        <taxon>Desulfobacterales</taxon>
        <taxon>Desulfosarcinaceae</taxon>
        <taxon>Desulfosarcina</taxon>
    </lineage>
</organism>
<evidence type="ECO:0000256" key="1">
    <source>
        <dbReference type="SAM" id="SignalP"/>
    </source>
</evidence>
<accession>A0A5K7Z668</accession>
<feature type="signal peptide" evidence="1">
    <location>
        <begin position="1"/>
        <end position="27"/>
    </location>
</feature>